<sequence>MSLVMFTSRAAGPFIMFRETADQIFKIIGRPLTEQGAFASDELPEILRKLEDAKVRDKALAAEAERRREDELRRSTYAEELDGKEEREREEEMRRERIHLYQRVVPLEEMIKRAIRHDEAVVWGKP</sequence>
<reference evidence="2 3" key="1">
    <citation type="journal article" date="2018" name="Int. J. Syst. Evol. Microbiol.">
        <title>Mesosutterella multiformis gen. nov., sp. nov., a member of the family Sutterellaceae and Sutterella megalosphaeroides sp. nov., isolated from human faeces.</title>
        <authorList>
            <person name="Sakamoto M."/>
            <person name="Ikeyama N."/>
            <person name="Kunihiro T."/>
            <person name="Iino T."/>
            <person name="Yuki M."/>
            <person name="Ohkuma M."/>
        </authorList>
    </citation>
    <scope>NUCLEOTIDE SEQUENCE [LARGE SCALE GENOMIC DNA]</scope>
    <source>
        <strain evidence="2 3">6FBBBH3</strain>
    </source>
</reference>
<evidence type="ECO:0000256" key="1">
    <source>
        <dbReference type="SAM" id="MobiDB-lite"/>
    </source>
</evidence>
<protein>
    <recommendedName>
        <fullName evidence="4">DUF1840 domain-containing protein</fullName>
    </recommendedName>
</protein>
<evidence type="ECO:0000313" key="2">
    <source>
        <dbReference type="EMBL" id="BBF22278.1"/>
    </source>
</evidence>
<dbReference type="KEGG" id="sutt:SUTMEG_01690"/>
<feature type="compositionally biased region" description="Basic and acidic residues" evidence="1">
    <location>
        <begin position="64"/>
        <end position="77"/>
    </location>
</feature>
<name>A0A2Z6IAZ8_9BURK</name>
<evidence type="ECO:0008006" key="4">
    <source>
        <dbReference type="Google" id="ProtNLM"/>
    </source>
</evidence>
<organism evidence="2 3">
    <name type="scientific">Sutterella megalosphaeroides</name>
    <dbReference type="NCBI Taxonomy" id="2494234"/>
    <lineage>
        <taxon>Bacteria</taxon>
        <taxon>Pseudomonadati</taxon>
        <taxon>Pseudomonadota</taxon>
        <taxon>Betaproteobacteria</taxon>
        <taxon>Burkholderiales</taxon>
        <taxon>Sutterellaceae</taxon>
        <taxon>Sutterella</taxon>
    </lineage>
</organism>
<accession>A0A2Z6IAZ8</accession>
<gene>
    <name evidence="2" type="ORF">SUTMEG_01690</name>
</gene>
<dbReference type="RefSeq" id="WP_120175936.1">
    <property type="nucleotide sequence ID" value="NZ_AP018786.1"/>
</dbReference>
<dbReference type="Proteomes" id="UP000271003">
    <property type="component" value="Chromosome"/>
</dbReference>
<proteinExistence type="predicted"/>
<dbReference type="OrthoDB" id="5296629at2"/>
<dbReference type="EMBL" id="AP018786">
    <property type="protein sequence ID" value="BBF22278.1"/>
    <property type="molecule type" value="Genomic_DNA"/>
</dbReference>
<dbReference type="InterPro" id="IPR014991">
    <property type="entry name" value="DUF1840"/>
</dbReference>
<evidence type="ECO:0000313" key="3">
    <source>
        <dbReference type="Proteomes" id="UP000271003"/>
    </source>
</evidence>
<feature type="region of interest" description="Disordered" evidence="1">
    <location>
        <begin position="64"/>
        <end position="91"/>
    </location>
</feature>
<keyword evidence="3" id="KW-1185">Reference proteome</keyword>
<dbReference type="Pfam" id="PF08895">
    <property type="entry name" value="DUF1840"/>
    <property type="match status" value="1"/>
</dbReference>
<dbReference type="AlphaFoldDB" id="A0A2Z6IAZ8"/>